<dbReference type="SMART" id="SM00398">
    <property type="entry name" value="HMG"/>
    <property type="match status" value="1"/>
</dbReference>
<dbReference type="PROSITE" id="PS50118">
    <property type="entry name" value="HMG_BOX_2"/>
    <property type="match status" value="1"/>
</dbReference>
<evidence type="ECO:0000259" key="3">
    <source>
        <dbReference type="PROSITE" id="PS50118"/>
    </source>
</evidence>
<dbReference type="InterPro" id="IPR036910">
    <property type="entry name" value="HMG_box_dom_sf"/>
</dbReference>
<feature type="region of interest" description="Disordered" evidence="2">
    <location>
        <begin position="171"/>
        <end position="191"/>
    </location>
</feature>
<evidence type="ECO:0000256" key="2">
    <source>
        <dbReference type="SAM" id="MobiDB-lite"/>
    </source>
</evidence>
<feature type="DNA-binding region" description="HMG box" evidence="1">
    <location>
        <begin position="1"/>
        <end position="70"/>
    </location>
</feature>
<dbReference type="AlphaFoldDB" id="A7YXU3"/>
<protein>
    <submittedName>
        <fullName evidence="4">HMG-box-like protein</fullName>
    </submittedName>
</protein>
<dbReference type="Pfam" id="PF00505">
    <property type="entry name" value="HMG_box"/>
    <property type="match status" value="1"/>
</dbReference>
<evidence type="ECO:0000313" key="4">
    <source>
        <dbReference type="EMBL" id="ABV22222.1"/>
    </source>
</evidence>
<dbReference type="Gene3D" id="1.10.30.10">
    <property type="entry name" value="High mobility group box domain"/>
    <property type="match status" value="1"/>
</dbReference>
<keyword evidence="1" id="KW-0238">DNA-binding</keyword>
<name>A7YXU3_KARVE</name>
<organism evidence="4">
    <name type="scientific">Karlodinium veneficum</name>
    <name type="common">Dinoflagellate</name>
    <name type="synonym">Karlodinium micrum</name>
    <dbReference type="NCBI Taxonomy" id="407301"/>
    <lineage>
        <taxon>Eukaryota</taxon>
        <taxon>Sar</taxon>
        <taxon>Alveolata</taxon>
        <taxon>Dinophyceae</taxon>
        <taxon>Gymnodiniales</taxon>
        <taxon>Kareniaceae</taxon>
        <taxon>Karlodinium</taxon>
    </lineage>
</organism>
<dbReference type="SUPFAM" id="SSF47095">
    <property type="entry name" value="HMG-box"/>
    <property type="match status" value="1"/>
</dbReference>
<evidence type="ECO:0000256" key="1">
    <source>
        <dbReference type="PROSITE-ProRule" id="PRU00267"/>
    </source>
</evidence>
<accession>A7YXU3</accession>
<sequence length="191" mass="21562">MKKPPNSYMLWRSKHLSEIKASLPDTADRQTVSQAVAQAWKDLPEKKKTKWTRKQQELKKAYDEYIAAGGAPPEKKARKKKEKEQAVWSLPDFTDEQLAAEILRRLKEVRNIPTGSVEDAAVEVPSASGSVEDAAYTIWYTTKGKALVEASYGSAPDEVMHKEARKLWEGMSEKKKARWADRAASAEQVDE</sequence>
<dbReference type="EMBL" id="EF134108">
    <property type="protein sequence ID" value="ABV22222.1"/>
    <property type="molecule type" value="mRNA"/>
</dbReference>
<dbReference type="GO" id="GO:0005634">
    <property type="term" value="C:nucleus"/>
    <property type="evidence" value="ECO:0007669"/>
    <property type="project" value="UniProtKB-UniRule"/>
</dbReference>
<proteinExistence type="evidence at transcript level"/>
<feature type="domain" description="HMG box" evidence="3">
    <location>
        <begin position="1"/>
        <end position="70"/>
    </location>
</feature>
<keyword evidence="1" id="KW-0539">Nucleus</keyword>
<feature type="compositionally biased region" description="Basic and acidic residues" evidence="2">
    <location>
        <begin position="171"/>
        <end position="181"/>
    </location>
</feature>
<dbReference type="InterPro" id="IPR009071">
    <property type="entry name" value="HMG_box_dom"/>
</dbReference>
<reference evidence="4" key="1">
    <citation type="journal article" date="2007" name="Proc. Natl. Acad. Sci. U.S.A.">
        <title>Spliced leader RNA trans-splicing in dinoflagellates.</title>
        <authorList>
            <person name="Zhang H."/>
            <person name="Hou Y."/>
            <person name="Miranda L."/>
            <person name="Campbell D.A."/>
            <person name="Sturm N.R."/>
            <person name="Gaasterland T."/>
            <person name="Lin S."/>
        </authorList>
    </citation>
    <scope>NUCLEOTIDE SEQUENCE</scope>
    <source>
        <strain evidence="4">CCMP1975</strain>
    </source>
</reference>
<dbReference type="GO" id="GO:0003677">
    <property type="term" value="F:DNA binding"/>
    <property type="evidence" value="ECO:0007669"/>
    <property type="project" value="UniProtKB-UniRule"/>
</dbReference>